<dbReference type="PANTHER" id="PTHR10242:SF2">
    <property type="entry name" value="N-GLYCOSYLASE_DNA LYASE"/>
    <property type="match status" value="1"/>
</dbReference>
<name>A0A0B2V2U5_TOXCA</name>
<dbReference type="InterPro" id="IPR003265">
    <property type="entry name" value="HhH-GPD_domain"/>
</dbReference>
<gene>
    <name evidence="15" type="primary">Ogg1</name>
    <name evidence="15" type="ORF">Tcan_02922</name>
</gene>
<evidence type="ECO:0000256" key="6">
    <source>
        <dbReference type="ARBA" id="ARBA00023204"/>
    </source>
</evidence>
<dbReference type="SUPFAM" id="SSF55945">
    <property type="entry name" value="TATA-box binding protein-like"/>
    <property type="match status" value="1"/>
</dbReference>
<protein>
    <recommendedName>
        <fullName evidence="12">N-glycosylase/DNA lyase</fullName>
        <ecNumber evidence="3">4.2.99.18</ecNumber>
    </recommendedName>
</protein>
<evidence type="ECO:0000256" key="9">
    <source>
        <dbReference type="ARBA" id="ARBA00023268"/>
    </source>
</evidence>
<dbReference type="InterPro" id="IPR052054">
    <property type="entry name" value="Oxidative_DNA_repair_enzyme"/>
</dbReference>
<keyword evidence="8" id="KW-0539">Nucleus</keyword>
<accession>A0A0B2V2U5</accession>
<dbReference type="SMART" id="SM00478">
    <property type="entry name" value="ENDO3c"/>
    <property type="match status" value="1"/>
</dbReference>
<dbReference type="OMA" id="ITKMCHS"/>
<dbReference type="GO" id="GO:0140078">
    <property type="term" value="F:class I DNA-(apurinic or apyrimidinic site) endonuclease activity"/>
    <property type="evidence" value="ECO:0007669"/>
    <property type="project" value="UniProtKB-EC"/>
</dbReference>
<dbReference type="GO" id="GO:0006289">
    <property type="term" value="P:nucleotide-excision repair"/>
    <property type="evidence" value="ECO:0007669"/>
    <property type="project" value="InterPro"/>
</dbReference>
<dbReference type="Pfam" id="PF07934">
    <property type="entry name" value="OGG_N"/>
    <property type="match status" value="1"/>
</dbReference>
<dbReference type="EMBL" id="JPKZ01002625">
    <property type="protein sequence ID" value="KHN75762.1"/>
    <property type="molecule type" value="Genomic_DNA"/>
</dbReference>
<keyword evidence="16" id="KW-1185">Reference proteome</keyword>
<dbReference type="Gene3D" id="1.10.340.30">
    <property type="entry name" value="Hypothetical protein, domain 2"/>
    <property type="match status" value="1"/>
</dbReference>
<keyword evidence="5" id="KW-0378">Hydrolase</keyword>
<dbReference type="EC" id="4.2.99.18" evidence="3"/>
<organism evidence="15 16">
    <name type="scientific">Toxocara canis</name>
    <name type="common">Canine roundworm</name>
    <dbReference type="NCBI Taxonomy" id="6265"/>
    <lineage>
        <taxon>Eukaryota</taxon>
        <taxon>Metazoa</taxon>
        <taxon>Ecdysozoa</taxon>
        <taxon>Nematoda</taxon>
        <taxon>Chromadorea</taxon>
        <taxon>Rhabditida</taxon>
        <taxon>Spirurina</taxon>
        <taxon>Ascaridomorpha</taxon>
        <taxon>Ascaridoidea</taxon>
        <taxon>Toxocaridae</taxon>
        <taxon>Toxocara</taxon>
    </lineage>
</organism>
<dbReference type="InterPro" id="IPR011257">
    <property type="entry name" value="DNA_glycosylase"/>
</dbReference>
<dbReference type="GO" id="GO:0034039">
    <property type="term" value="F:8-oxo-7,8-dihydroguanine DNA N-glycosylase activity"/>
    <property type="evidence" value="ECO:0007669"/>
    <property type="project" value="TreeGrafter"/>
</dbReference>
<dbReference type="GO" id="GO:0006285">
    <property type="term" value="P:base-excision repair, AP site formation"/>
    <property type="evidence" value="ECO:0007669"/>
    <property type="project" value="TreeGrafter"/>
</dbReference>
<comment type="caution">
    <text evidence="15">The sequence shown here is derived from an EMBL/GenBank/DDBJ whole genome shotgun (WGS) entry which is preliminary data.</text>
</comment>
<keyword evidence="9" id="KW-0511">Multifunctional enzyme</keyword>
<evidence type="ECO:0000256" key="11">
    <source>
        <dbReference type="ARBA" id="ARBA00044632"/>
    </source>
</evidence>
<evidence type="ECO:0000256" key="3">
    <source>
        <dbReference type="ARBA" id="ARBA00012720"/>
    </source>
</evidence>
<evidence type="ECO:0000259" key="14">
    <source>
        <dbReference type="SMART" id="SM00478"/>
    </source>
</evidence>
<evidence type="ECO:0000256" key="7">
    <source>
        <dbReference type="ARBA" id="ARBA00023239"/>
    </source>
</evidence>
<comment type="catalytic activity">
    <reaction evidence="11">
        <text>2'-deoxyribonucleotide-(2'-deoxyribose 5'-phosphate)-2'-deoxyribonucleotide-DNA = a 3'-end 2'-deoxyribonucleotide-(2,3-dehydro-2,3-deoxyribose 5'-phosphate)-DNA + a 5'-end 5'-phospho-2'-deoxyribonucleoside-DNA + H(+)</text>
        <dbReference type="Rhea" id="RHEA:66592"/>
        <dbReference type="Rhea" id="RHEA-COMP:13180"/>
        <dbReference type="Rhea" id="RHEA-COMP:16897"/>
        <dbReference type="Rhea" id="RHEA-COMP:17067"/>
        <dbReference type="ChEBI" id="CHEBI:15378"/>
        <dbReference type="ChEBI" id="CHEBI:136412"/>
        <dbReference type="ChEBI" id="CHEBI:157695"/>
        <dbReference type="ChEBI" id="CHEBI:167181"/>
        <dbReference type="EC" id="4.2.99.18"/>
    </reaction>
</comment>
<proteinExistence type="inferred from homology"/>
<evidence type="ECO:0000256" key="4">
    <source>
        <dbReference type="ARBA" id="ARBA00022763"/>
    </source>
</evidence>
<keyword evidence="7 15" id="KW-0456">Lyase</keyword>
<evidence type="ECO:0000256" key="1">
    <source>
        <dbReference type="ARBA" id="ARBA00004123"/>
    </source>
</evidence>
<dbReference type="GO" id="GO:0003684">
    <property type="term" value="F:damaged DNA binding"/>
    <property type="evidence" value="ECO:0007669"/>
    <property type="project" value="InterPro"/>
</dbReference>
<evidence type="ECO:0000256" key="8">
    <source>
        <dbReference type="ARBA" id="ARBA00023242"/>
    </source>
</evidence>
<evidence type="ECO:0000313" key="15">
    <source>
        <dbReference type="EMBL" id="KHN75762.1"/>
    </source>
</evidence>
<dbReference type="AlphaFoldDB" id="A0A0B2V2U5"/>
<comment type="subcellular location">
    <subcellularLocation>
        <location evidence="1">Nucleus</location>
    </subcellularLocation>
</comment>
<keyword evidence="6" id="KW-0234">DNA repair</keyword>
<dbReference type="Gene3D" id="1.10.1670.10">
    <property type="entry name" value="Helix-hairpin-Helix base-excision DNA repair enzymes (C-terminal)"/>
    <property type="match status" value="1"/>
</dbReference>
<dbReference type="GO" id="GO:0005634">
    <property type="term" value="C:nucleus"/>
    <property type="evidence" value="ECO:0007669"/>
    <property type="project" value="UniProtKB-SubCell"/>
</dbReference>
<evidence type="ECO:0000256" key="2">
    <source>
        <dbReference type="ARBA" id="ARBA00010679"/>
    </source>
</evidence>
<comment type="similarity">
    <text evidence="2">Belongs to the type-1 OGG1 family.</text>
</comment>
<keyword evidence="4" id="KW-0227">DNA damage</keyword>
<dbReference type="Gene3D" id="3.30.310.40">
    <property type="match status" value="1"/>
</dbReference>
<sequence length="392" mass="44671">MPFLRCHQSELNLDVVLLNGQSFRWRKAVLGGAERERPGRQCFFGAAKHRFWKLWREDEMNIGYEVMARFAKCCGDDENALRNYFQLDISLNSLYMQWKKADENFAKALTLSGSLLEGVRMVAQDPTESIFSFICSSNNNIKRISRMVERLCELYGESLTNIVLPDQKTVYDFADISRMAADEDMESKLRASGFGYRAAYLHQTAKKLAELGGESWVEELANKSYDEAKEGLQSLPGIGPKVADCICLTSLGKPAVVPVDTHVFQITAALYMPQLNEHKSLNKATYNQIGDIWRQKFGDYAGWAHTVLFSAQLRHFDAKSRIVKVKETKSKKRKVIRTEAIRRNSQNGCKATNGFTRKESKQLRQKKKSSNLEVKNLRKSSRLNRNGEAIVK</sequence>
<dbReference type="InterPro" id="IPR012904">
    <property type="entry name" value="OGG_N"/>
</dbReference>
<feature type="compositionally biased region" description="Polar residues" evidence="13">
    <location>
        <begin position="346"/>
        <end position="355"/>
    </location>
</feature>
<dbReference type="Proteomes" id="UP000031036">
    <property type="component" value="Unassembled WGS sequence"/>
</dbReference>
<evidence type="ECO:0000256" key="13">
    <source>
        <dbReference type="SAM" id="MobiDB-lite"/>
    </source>
</evidence>
<dbReference type="CDD" id="cd00056">
    <property type="entry name" value="ENDO3c"/>
    <property type="match status" value="1"/>
</dbReference>
<reference evidence="15 16" key="1">
    <citation type="submission" date="2014-11" db="EMBL/GenBank/DDBJ databases">
        <title>Genetic blueprint of the zoonotic pathogen Toxocara canis.</title>
        <authorList>
            <person name="Zhu X.-Q."/>
            <person name="Korhonen P.K."/>
            <person name="Cai H."/>
            <person name="Young N.D."/>
            <person name="Nejsum P."/>
            <person name="von Samson-Himmelstjerna G."/>
            <person name="Boag P.R."/>
            <person name="Tan P."/>
            <person name="Li Q."/>
            <person name="Min J."/>
            <person name="Yang Y."/>
            <person name="Wang X."/>
            <person name="Fang X."/>
            <person name="Hall R.S."/>
            <person name="Hofmann A."/>
            <person name="Sternberg P.W."/>
            <person name="Jex A.R."/>
            <person name="Gasser R.B."/>
        </authorList>
    </citation>
    <scope>NUCLEOTIDE SEQUENCE [LARGE SCALE GENOMIC DNA]</scope>
    <source>
        <strain evidence="15">PN_DK_2014</strain>
    </source>
</reference>
<dbReference type="SUPFAM" id="SSF48150">
    <property type="entry name" value="DNA-glycosylase"/>
    <property type="match status" value="1"/>
</dbReference>
<dbReference type="FunFam" id="1.10.1670.10:FF:000005">
    <property type="entry name" value="N-glycosylase/DNA lyase OGG1"/>
    <property type="match status" value="1"/>
</dbReference>
<evidence type="ECO:0000256" key="5">
    <source>
        <dbReference type="ARBA" id="ARBA00022801"/>
    </source>
</evidence>
<feature type="domain" description="HhH-GPD" evidence="14">
    <location>
        <begin position="135"/>
        <end position="313"/>
    </location>
</feature>
<dbReference type="PANTHER" id="PTHR10242">
    <property type="entry name" value="8-OXOGUANINE DNA GLYCOSYLASE"/>
    <property type="match status" value="1"/>
</dbReference>
<dbReference type="OrthoDB" id="238681at2759"/>
<evidence type="ECO:0000256" key="12">
    <source>
        <dbReference type="ARBA" id="ARBA00073127"/>
    </source>
</evidence>
<evidence type="ECO:0000256" key="10">
    <source>
        <dbReference type="ARBA" id="ARBA00023295"/>
    </source>
</evidence>
<dbReference type="Pfam" id="PF00730">
    <property type="entry name" value="HhH-GPD"/>
    <property type="match status" value="1"/>
</dbReference>
<dbReference type="InterPro" id="IPR023170">
    <property type="entry name" value="HhH_base_excis_C"/>
</dbReference>
<dbReference type="STRING" id="6265.A0A0B2V2U5"/>
<keyword evidence="10" id="KW-0326">Glycosidase</keyword>
<evidence type="ECO:0000313" key="16">
    <source>
        <dbReference type="Proteomes" id="UP000031036"/>
    </source>
</evidence>
<feature type="region of interest" description="Disordered" evidence="13">
    <location>
        <begin position="346"/>
        <end position="371"/>
    </location>
</feature>